<organism evidence="12 13">
    <name type="scientific">Galbibacter pacificus</name>
    <dbReference type="NCBI Taxonomy" id="2996052"/>
    <lineage>
        <taxon>Bacteria</taxon>
        <taxon>Pseudomonadati</taxon>
        <taxon>Bacteroidota</taxon>
        <taxon>Flavobacteriia</taxon>
        <taxon>Flavobacteriales</taxon>
        <taxon>Flavobacteriaceae</taxon>
        <taxon>Galbibacter</taxon>
    </lineage>
</organism>
<gene>
    <name evidence="12" type="ORF">OSR52_08665</name>
</gene>
<keyword evidence="13" id="KW-1185">Reference proteome</keyword>
<reference evidence="12" key="1">
    <citation type="submission" date="2022-11" db="EMBL/GenBank/DDBJ databases">
        <title>High-quality draft genome sequence of Galbibacter sp. strain CMA-7.</title>
        <authorList>
            <person name="Wei L."/>
            <person name="Dong C."/>
            <person name="Shao Z."/>
        </authorList>
    </citation>
    <scope>NUCLEOTIDE SEQUENCE</scope>
    <source>
        <strain evidence="12">CMA-7</strain>
    </source>
</reference>
<dbReference type="SUPFAM" id="SSF48179">
    <property type="entry name" value="6-phosphogluconate dehydrogenase C-terminal domain-like"/>
    <property type="match status" value="1"/>
</dbReference>
<dbReference type="Proteomes" id="UP001153642">
    <property type="component" value="Unassembled WGS sequence"/>
</dbReference>
<evidence type="ECO:0000313" key="13">
    <source>
        <dbReference type="Proteomes" id="UP001153642"/>
    </source>
</evidence>
<evidence type="ECO:0000256" key="3">
    <source>
        <dbReference type="ARBA" id="ARBA00013014"/>
    </source>
</evidence>
<evidence type="ECO:0000313" key="12">
    <source>
        <dbReference type="EMBL" id="MDG3585942.1"/>
    </source>
</evidence>
<evidence type="ECO:0000256" key="6">
    <source>
        <dbReference type="ARBA" id="ARBA00023002"/>
    </source>
</evidence>
<dbReference type="RefSeq" id="WP_277900142.1">
    <property type="nucleotide sequence ID" value="NZ_JAPMUA010000003.1"/>
</dbReference>
<evidence type="ECO:0000256" key="9">
    <source>
        <dbReference type="RuleBase" id="RU362068"/>
    </source>
</evidence>
<comment type="similarity">
    <text evidence="2 9">Belongs to the ketopantoate reductase family.</text>
</comment>
<name>A0ABT6FRQ1_9FLAO</name>
<dbReference type="InterPro" id="IPR003710">
    <property type="entry name" value="ApbA"/>
</dbReference>
<proteinExistence type="inferred from homology"/>
<dbReference type="NCBIfam" id="TIGR00745">
    <property type="entry name" value="apbA_panE"/>
    <property type="match status" value="1"/>
</dbReference>
<feature type="domain" description="Ketopantoate reductase C-terminal" evidence="11">
    <location>
        <begin position="178"/>
        <end position="299"/>
    </location>
</feature>
<dbReference type="InterPro" id="IPR036291">
    <property type="entry name" value="NAD(P)-bd_dom_sf"/>
</dbReference>
<dbReference type="EMBL" id="JAPMUA010000003">
    <property type="protein sequence ID" value="MDG3585942.1"/>
    <property type="molecule type" value="Genomic_DNA"/>
</dbReference>
<comment type="caution">
    <text evidence="12">The sequence shown here is derived from an EMBL/GenBank/DDBJ whole genome shotgun (WGS) entry which is preliminary data.</text>
</comment>
<comment type="catalytic activity">
    <reaction evidence="8 9">
        <text>(R)-pantoate + NADP(+) = 2-dehydropantoate + NADPH + H(+)</text>
        <dbReference type="Rhea" id="RHEA:16233"/>
        <dbReference type="ChEBI" id="CHEBI:11561"/>
        <dbReference type="ChEBI" id="CHEBI:15378"/>
        <dbReference type="ChEBI" id="CHEBI:15980"/>
        <dbReference type="ChEBI" id="CHEBI:57783"/>
        <dbReference type="ChEBI" id="CHEBI:58349"/>
        <dbReference type="EC" id="1.1.1.169"/>
    </reaction>
</comment>
<evidence type="ECO:0000259" key="10">
    <source>
        <dbReference type="Pfam" id="PF02558"/>
    </source>
</evidence>
<dbReference type="InterPro" id="IPR013752">
    <property type="entry name" value="KPA_reductase"/>
</dbReference>
<dbReference type="Gene3D" id="3.40.50.720">
    <property type="entry name" value="NAD(P)-binding Rossmann-like Domain"/>
    <property type="match status" value="1"/>
</dbReference>
<keyword evidence="9" id="KW-0566">Pantothenate biosynthesis</keyword>
<evidence type="ECO:0000259" key="11">
    <source>
        <dbReference type="Pfam" id="PF08546"/>
    </source>
</evidence>
<dbReference type="InterPro" id="IPR013332">
    <property type="entry name" value="KPR_N"/>
</dbReference>
<dbReference type="SUPFAM" id="SSF51735">
    <property type="entry name" value="NAD(P)-binding Rossmann-fold domains"/>
    <property type="match status" value="1"/>
</dbReference>
<sequence length="311" mass="34575">MNILIYGIGGVGGYFGGKLANTKHHVSFIARGGHLKAIQEKGLFVKSFLGDFKATPDLATDRLTNIPTPDLILMGVKSWQLEQAAKELAPHISNGTLVLPLQNGVNNPEKLMTSISEDQILNGFCNLISFIEAPGIICHQAFRPTLSMGELDNRRTDRIERIHAVFLEAGVESKIPEDIHREQWKKFMFITTISAIGGLTRSTIGEMRSSPYLYQMMRDTAFEILKVAQAKHINIARDDVDKVFEIIAKQDPQSTASTQRDLMHGKPSELENFNGYIVEQAKKHGIQAPVNELILACLLPMERRARAGLKS</sequence>
<dbReference type="PANTHER" id="PTHR21708">
    <property type="entry name" value="PROBABLE 2-DEHYDROPANTOATE 2-REDUCTASE"/>
    <property type="match status" value="1"/>
</dbReference>
<evidence type="ECO:0000256" key="2">
    <source>
        <dbReference type="ARBA" id="ARBA00007870"/>
    </source>
</evidence>
<accession>A0ABT6FRQ1</accession>
<evidence type="ECO:0000256" key="8">
    <source>
        <dbReference type="ARBA" id="ARBA00048793"/>
    </source>
</evidence>
<comment type="pathway">
    <text evidence="1 9">Cofactor biosynthesis; (R)-pantothenate biosynthesis; (R)-pantoate from 3-methyl-2-oxobutanoate: step 2/2.</text>
</comment>
<evidence type="ECO:0000256" key="1">
    <source>
        <dbReference type="ARBA" id="ARBA00004994"/>
    </source>
</evidence>
<evidence type="ECO:0000256" key="7">
    <source>
        <dbReference type="ARBA" id="ARBA00032024"/>
    </source>
</evidence>
<keyword evidence="5 9" id="KW-0521">NADP</keyword>
<dbReference type="Pfam" id="PF02558">
    <property type="entry name" value="ApbA"/>
    <property type="match status" value="1"/>
</dbReference>
<protein>
    <recommendedName>
        <fullName evidence="4 9">2-dehydropantoate 2-reductase</fullName>
        <ecNumber evidence="3 9">1.1.1.169</ecNumber>
    </recommendedName>
    <alternativeName>
        <fullName evidence="7 9">Ketopantoate reductase</fullName>
    </alternativeName>
</protein>
<dbReference type="InterPro" id="IPR051402">
    <property type="entry name" value="KPR-Related"/>
</dbReference>
<evidence type="ECO:0000256" key="5">
    <source>
        <dbReference type="ARBA" id="ARBA00022857"/>
    </source>
</evidence>
<dbReference type="Pfam" id="PF08546">
    <property type="entry name" value="ApbA_C"/>
    <property type="match status" value="1"/>
</dbReference>
<keyword evidence="6 9" id="KW-0560">Oxidoreductase</keyword>
<dbReference type="EC" id="1.1.1.169" evidence="3 9"/>
<dbReference type="Gene3D" id="1.10.1040.10">
    <property type="entry name" value="N-(1-d-carboxylethyl)-l-norvaline Dehydrogenase, domain 2"/>
    <property type="match status" value="1"/>
</dbReference>
<dbReference type="PANTHER" id="PTHR21708:SF26">
    <property type="entry name" value="2-DEHYDROPANTOATE 2-REDUCTASE"/>
    <property type="match status" value="1"/>
</dbReference>
<dbReference type="InterPro" id="IPR013328">
    <property type="entry name" value="6PGD_dom2"/>
</dbReference>
<dbReference type="InterPro" id="IPR008927">
    <property type="entry name" value="6-PGluconate_DH-like_C_sf"/>
</dbReference>
<comment type="function">
    <text evidence="9">Catalyzes the NADPH-dependent reduction of ketopantoate into pantoic acid.</text>
</comment>
<evidence type="ECO:0000256" key="4">
    <source>
        <dbReference type="ARBA" id="ARBA00019465"/>
    </source>
</evidence>
<feature type="domain" description="Ketopantoate reductase N-terminal" evidence="10">
    <location>
        <begin position="3"/>
        <end position="152"/>
    </location>
</feature>